<keyword evidence="3" id="KW-1185">Reference proteome</keyword>
<evidence type="ECO:0000313" key="2">
    <source>
        <dbReference type="EMBL" id="OEH73961.1"/>
    </source>
</evidence>
<organism evidence="2 3">
    <name type="scientific">Cyclospora cayetanensis</name>
    <dbReference type="NCBI Taxonomy" id="88456"/>
    <lineage>
        <taxon>Eukaryota</taxon>
        <taxon>Sar</taxon>
        <taxon>Alveolata</taxon>
        <taxon>Apicomplexa</taxon>
        <taxon>Conoidasida</taxon>
        <taxon>Coccidia</taxon>
        <taxon>Eucoccidiorida</taxon>
        <taxon>Eimeriorina</taxon>
        <taxon>Eimeriidae</taxon>
        <taxon>Cyclospora</taxon>
    </lineage>
</organism>
<dbReference type="EMBL" id="JROU02002181">
    <property type="protein sequence ID" value="OEH73961.1"/>
    <property type="molecule type" value="Genomic_DNA"/>
</dbReference>
<feature type="region of interest" description="Disordered" evidence="1">
    <location>
        <begin position="365"/>
        <end position="391"/>
    </location>
</feature>
<dbReference type="VEuPathDB" id="ToxoDB:cyc_03612"/>
<feature type="compositionally biased region" description="Basic and acidic residues" evidence="1">
    <location>
        <begin position="499"/>
        <end position="512"/>
    </location>
</feature>
<dbReference type="AlphaFoldDB" id="A0A1D3CRZ3"/>
<name>A0A1D3CRZ3_9EIME</name>
<dbReference type="VEuPathDB" id="ToxoDB:LOC34620278"/>
<evidence type="ECO:0000256" key="1">
    <source>
        <dbReference type="SAM" id="MobiDB-lite"/>
    </source>
</evidence>
<feature type="compositionally biased region" description="Basic and acidic residues" evidence="1">
    <location>
        <begin position="304"/>
        <end position="318"/>
    </location>
</feature>
<comment type="caution">
    <text evidence="2">The sequence shown here is derived from an EMBL/GenBank/DDBJ whole genome shotgun (WGS) entry which is preliminary data.</text>
</comment>
<gene>
    <name evidence="2" type="ORF">cyc_03612</name>
</gene>
<protein>
    <submittedName>
        <fullName evidence="2">Uncharacterized protein</fullName>
    </submittedName>
</protein>
<dbReference type="InParanoid" id="A0A1D3CRZ3"/>
<sequence>MLVPLVTMDAHPGKGKAVCAARAYDQLPLKTEEMTVTNQKGNKDVVAIANQSQENGKSNNHGYKESLVELQNVVRLLEAERVQMHQSQELLVGQHTKIDDSLQLILDEITSLKAQAAEENDLNALMVQFIVMAIRILMEASFNQEKVGDLLPVLEAELERLQLPARHPRLLACFNRLREACGKAPVTQCDLASMAVVISAASSDEVLPSKSVSSGTAGIAASAAAGEIVQEQSLSESRRGGSGWSNRAVPFATQTTLIDEPDDYRKSSLTASEQFPVVAVRHLNRGASSAHTRLPKSSASAEFSSRRESVFTPGERRRTATAFGDGDLPLFQQFAVAAAAPAPDELSGLGKPMDTAILSQTTKLPFGEGTLEGSDSDLQEPRLSKNLGGSVNSSDIGSINVSSSIFRHGDIPLEWNNKRPSRTHSEMDTEVPNSAPEMRDSFITAKALSSGTLESFDGLLHHATTILSMTPSELRAALLRSATGAKSDGALKQSGQHHCTRDGVEPASRMDSEGPPAPMPSLTTSVSLDHLQILKDAMVAVAKAAAKELGEAEIHLKDEPAGVSLDTAILKQSVGGAEQEQLNSSVGATKSRVSVGVEASVQKESPQISATQTCTTRKTLLPDCAIKNDASVDPAKSSALGSPFAGCIAPPSTPDALAYPRSDYPYYPMPPQNTTLHAQGPYLPANQLAWQQFFNRAAASERQVQERSYLGSHAVAHGQRNSQIGEPFAAYQVPAGYPILGATFQSDSTTGSGLMYVANARCEQARVPEAQGLLDTAYGPSAVPTSSYRIACQTAPISGKEHGSIVGQPRLFVAHTHAWQAKPRGVPPHSTAGVAQQNFETPRIEGWACCHRMTRGGKHSIRKASNH</sequence>
<proteinExistence type="predicted"/>
<evidence type="ECO:0000313" key="3">
    <source>
        <dbReference type="Proteomes" id="UP000095192"/>
    </source>
</evidence>
<reference evidence="2 3" key="1">
    <citation type="journal article" date="2016" name="BMC Genomics">
        <title>Comparative genomics reveals Cyclospora cayetanensis possesses coccidia-like metabolism and invasion components but unique surface antigens.</title>
        <authorList>
            <person name="Liu S."/>
            <person name="Wang L."/>
            <person name="Zheng H."/>
            <person name="Xu Z."/>
            <person name="Roellig D.M."/>
            <person name="Li N."/>
            <person name="Frace M.A."/>
            <person name="Tang K."/>
            <person name="Arrowood M.J."/>
            <person name="Moss D.M."/>
            <person name="Zhang L."/>
            <person name="Feng Y."/>
            <person name="Xiao L."/>
        </authorList>
    </citation>
    <scope>NUCLEOTIDE SEQUENCE [LARGE SCALE GENOMIC DNA]</scope>
    <source>
        <strain evidence="2 3">CHN_HEN01</strain>
    </source>
</reference>
<accession>A0A1D3CRZ3</accession>
<feature type="region of interest" description="Disordered" evidence="1">
    <location>
        <begin position="487"/>
        <end position="518"/>
    </location>
</feature>
<dbReference type="Proteomes" id="UP000095192">
    <property type="component" value="Unassembled WGS sequence"/>
</dbReference>
<feature type="region of interest" description="Disordered" evidence="1">
    <location>
        <begin position="287"/>
        <end position="324"/>
    </location>
</feature>